<dbReference type="Gene3D" id="1.10.8.430">
    <property type="entry name" value="Helical domain of apoptotic protease-activating factors"/>
    <property type="match status" value="1"/>
</dbReference>
<dbReference type="InterPro" id="IPR050905">
    <property type="entry name" value="Plant_NBS-LRR"/>
</dbReference>
<dbReference type="GO" id="GO:0043531">
    <property type="term" value="F:ADP binding"/>
    <property type="evidence" value="ECO:0007669"/>
    <property type="project" value="InterPro"/>
</dbReference>
<dbReference type="Gene3D" id="3.80.10.10">
    <property type="entry name" value="Ribonuclease Inhibitor"/>
    <property type="match status" value="2"/>
</dbReference>
<dbReference type="InterPro" id="IPR032675">
    <property type="entry name" value="LRR_dom_sf"/>
</dbReference>
<dbReference type="HOGENOM" id="CLU_000427_2_0_1"/>
<dbReference type="SUPFAM" id="SSF52058">
    <property type="entry name" value="L domain-like"/>
    <property type="match status" value="1"/>
</dbReference>
<gene>
    <name evidence="8" type="ORF">TCM_006101</name>
</gene>
<dbReference type="STRING" id="3641.A0A061DX42"/>
<accession>A0A061DX42</accession>
<sequence>MAELAKELLQEIAKDGAKGAFDYLMGKHSSWNNMDNNFDMMITAAEKLQAKRDDHEGTVEQNRTKTTTRCYKKWLSSVVKTLQQVETLRAEYDSMRASNWMHGSNYSSNAITMCKKVERLVEEGDFQGGFLVDKPPEAILKLNAPDLEGFPTLQRSLQEILELLRSDKLKGIGIFGTVGVGKTTIMKNLNNHEEVAKMFDIVIWVNVSSERNDEKLQLNIAQRLKLKTEVAMCPGELANIISEEMKDKKYLLLLDEVMDSIDLQQIGIPENGNGSKVVLTTEFRHVCSSMTERMVKVDRLSSDEAWRMFQQIAAEKIDLPDVEPVARLVADECDRLPLVIRTVASSFKLKDSDSEWRNGLRELEKWPEIEIPGLTNMHAFLKFCYHELKDEKKKKCFLYGALYPADSKIYVDHLVECWAAEGLLGTIDDRWKFRVARDKGRDILGHLVNVSLLEKGEKMIYVQVNNSVRQVALYISSQEPDCKFIALKGEHSSYPQNITDWQEARRISMIEGKLQELPESPNCNKLLSLLLQRNPNLATIPPSFFQNMQKLLVLDLYRTGIASLPSSVATLTRLKALFLNDCPSITKLPPQVAELCFLEVLDIRGCKIIFIPLLIGKLVYLRCLRMSYHKCSNTEDYRDKEIDYKVISSLSRLEELMIDVTPYGHWCIDVAKRVIQEVAFLKNLTTLRISFPRPEILKMFIENRPSWRDHEQLTSFWFFVGCESENNPLILDCLEYKVNRYMRYCYTGNDDSTVRDVLPKTDALELIGHNNIKCLSDFMNVASLNHVRSCLIERCKKITSTIDAEREGEMDILPILEQLHLRNLLLLKSIFEGPISGKSLSKLHTIVVKCCPMLTKLFSNGVIQQLSKLKKLVMESCFKIEKLIELPSLEILELVDLPNLRTTSVDESLAWPQLKVLKIFGCPKVKSLPFSKNNATELKLIEGEQLWWEALQWQDSEVRDHLQSFCSLR</sequence>
<dbReference type="EMBL" id="CM001880">
    <property type="protein sequence ID" value="EOX96982.1"/>
    <property type="molecule type" value="Genomic_DNA"/>
</dbReference>
<keyword evidence="4" id="KW-0547">Nucleotide-binding</keyword>
<reference evidence="8 9" key="1">
    <citation type="journal article" date="2013" name="Genome Biol.">
        <title>The genome sequence of the most widely cultivated cacao type and its use to identify candidate genes regulating pod color.</title>
        <authorList>
            <person name="Motamayor J.C."/>
            <person name="Mockaitis K."/>
            <person name="Schmutz J."/>
            <person name="Haiminen N."/>
            <person name="Iii D.L."/>
            <person name="Cornejo O."/>
            <person name="Findley S.D."/>
            <person name="Zheng P."/>
            <person name="Utro F."/>
            <person name="Royaert S."/>
            <person name="Saski C."/>
            <person name="Jenkins J."/>
            <person name="Podicheti R."/>
            <person name="Zhao M."/>
            <person name="Scheffler B.E."/>
            <person name="Stack J.C."/>
            <person name="Feltus F.A."/>
            <person name="Mustiga G.M."/>
            <person name="Amores F."/>
            <person name="Phillips W."/>
            <person name="Marelli J.P."/>
            <person name="May G.D."/>
            <person name="Shapiro H."/>
            <person name="Ma J."/>
            <person name="Bustamante C.D."/>
            <person name="Schnell R.J."/>
            <person name="Main D."/>
            <person name="Gilbert D."/>
            <person name="Parida L."/>
            <person name="Kuhn D.N."/>
        </authorList>
    </citation>
    <scope>NUCLEOTIDE SEQUENCE [LARGE SCALE GENOMIC DNA]</scope>
    <source>
        <strain evidence="9">cv. Matina 1-6</strain>
    </source>
</reference>
<keyword evidence="6" id="KW-0067">ATP-binding</keyword>
<dbReference type="eggNOG" id="KOG4658">
    <property type="taxonomic scope" value="Eukaryota"/>
</dbReference>
<evidence type="ECO:0000256" key="1">
    <source>
        <dbReference type="ARBA" id="ARBA00008894"/>
    </source>
</evidence>
<keyword evidence="2" id="KW-0433">Leucine-rich repeat</keyword>
<dbReference type="Gramene" id="EOX96982">
    <property type="protein sequence ID" value="EOX96982"/>
    <property type="gene ID" value="TCM_006101"/>
</dbReference>
<comment type="similarity">
    <text evidence="1">Belongs to the disease resistance NB-LRR family.</text>
</comment>
<evidence type="ECO:0000256" key="3">
    <source>
        <dbReference type="ARBA" id="ARBA00022737"/>
    </source>
</evidence>
<dbReference type="InParanoid" id="A0A061DX42"/>
<name>A0A061DX42_THECC</name>
<dbReference type="SUPFAM" id="SSF52540">
    <property type="entry name" value="P-loop containing nucleoside triphosphate hydrolases"/>
    <property type="match status" value="1"/>
</dbReference>
<dbReference type="GO" id="GO:0006952">
    <property type="term" value="P:defense response"/>
    <property type="evidence" value="ECO:0007669"/>
    <property type="project" value="UniProtKB-KW"/>
</dbReference>
<evidence type="ECO:0000259" key="7">
    <source>
        <dbReference type="SMART" id="SM00382"/>
    </source>
</evidence>
<dbReference type="InterPro" id="IPR003593">
    <property type="entry name" value="AAA+_ATPase"/>
</dbReference>
<dbReference type="AlphaFoldDB" id="A0A061DX42"/>
<proteinExistence type="inferred from homology"/>
<dbReference type="Pfam" id="PF23247">
    <property type="entry name" value="LRR_RPS2"/>
    <property type="match status" value="1"/>
</dbReference>
<evidence type="ECO:0000256" key="5">
    <source>
        <dbReference type="ARBA" id="ARBA00022821"/>
    </source>
</evidence>
<dbReference type="Pfam" id="PF00931">
    <property type="entry name" value="NB-ARC"/>
    <property type="match status" value="1"/>
</dbReference>
<dbReference type="SMART" id="SM00382">
    <property type="entry name" value="AAA"/>
    <property type="match status" value="1"/>
</dbReference>
<dbReference type="OMA" id="CESENNP"/>
<evidence type="ECO:0000256" key="2">
    <source>
        <dbReference type="ARBA" id="ARBA00022614"/>
    </source>
</evidence>
<evidence type="ECO:0000256" key="4">
    <source>
        <dbReference type="ARBA" id="ARBA00022741"/>
    </source>
</evidence>
<dbReference type="FunFam" id="3.40.50.300:FF:001091">
    <property type="entry name" value="Probable disease resistance protein At1g61300"/>
    <property type="match status" value="1"/>
</dbReference>
<dbReference type="PANTHER" id="PTHR33463:SF81">
    <property type="entry name" value="DISEASE RESISTANCE PROTEIN RPS2-LIKE"/>
    <property type="match status" value="1"/>
</dbReference>
<dbReference type="InterPro" id="IPR042197">
    <property type="entry name" value="Apaf_helical"/>
</dbReference>
<evidence type="ECO:0000313" key="8">
    <source>
        <dbReference type="EMBL" id="EOX96982.1"/>
    </source>
</evidence>
<evidence type="ECO:0000256" key="6">
    <source>
        <dbReference type="ARBA" id="ARBA00022840"/>
    </source>
</evidence>
<keyword evidence="3" id="KW-0677">Repeat</keyword>
<dbReference type="Gramene" id="EOX96983">
    <property type="protein sequence ID" value="EOX96983"/>
    <property type="gene ID" value="TCM_006101"/>
</dbReference>
<dbReference type="EMBL" id="CM001880">
    <property type="protein sequence ID" value="EOX96983.1"/>
    <property type="molecule type" value="Genomic_DNA"/>
</dbReference>
<dbReference type="PRINTS" id="PR00364">
    <property type="entry name" value="DISEASERSIST"/>
</dbReference>
<dbReference type="InterPro" id="IPR057135">
    <property type="entry name" value="At4g27190-like_LRR"/>
</dbReference>
<feature type="domain" description="AAA+ ATPase" evidence="7">
    <location>
        <begin position="168"/>
        <end position="318"/>
    </location>
</feature>
<keyword evidence="9" id="KW-1185">Reference proteome</keyword>
<dbReference type="PANTHER" id="PTHR33463">
    <property type="entry name" value="NB-ARC DOMAIN-CONTAINING PROTEIN-RELATED"/>
    <property type="match status" value="1"/>
</dbReference>
<keyword evidence="5" id="KW-0611">Plant defense</keyword>
<dbReference type="Gene3D" id="3.40.50.300">
    <property type="entry name" value="P-loop containing nucleotide triphosphate hydrolases"/>
    <property type="match status" value="1"/>
</dbReference>
<organism evidence="8 9">
    <name type="scientific">Theobroma cacao</name>
    <name type="common">Cacao</name>
    <name type="synonym">Cocoa</name>
    <dbReference type="NCBI Taxonomy" id="3641"/>
    <lineage>
        <taxon>Eukaryota</taxon>
        <taxon>Viridiplantae</taxon>
        <taxon>Streptophyta</taxon>
        <taxon>Embryophyta</taxon>
        <taxon>Tracheophyta</taxon>
        <taxon>Spermatophyta</taxon>
        <taxon>Magnoliopsida</taxon>
        <taxon>eudicotyledons</taxon>
        <taxon>Gunneridae</taxon>
        <taxon>Pentapetalae</taxon>
        <taxon>rosids</taxon>
        <taxon>malvids</taxon>
        <taxon>Malvales</taxon>
        <taxon>Malvaceae</taxon>
        <taxon>Byttnerioideae</taxon>
        <taxon>Theobroma</taxon>
    </lineage>
</organism>
<dbReference type="InterPro" id="IPR036388">
    <property type="entry name" value="WH-like_DNA-bd_sf"/>
</dbReference>
<dbReference type="Proteomes" id="UP000026915">
    <property type="component" value="Chromosome 2"/>
</dbReference>
<dbReference type="InterPro" id="IPR002182">
    <property type="entry name" value="NB-ARC"/>
</dbReference>
<dbReference type="GO" id="GO:0005524">
    <property type="term" value="F:ATP binding"/>
    <property type="evidence" value="ECO:0007669"/>
    <property type="project" value="UniProtKB-KW"/>
</dbReference>
<dbReference type="InterPro" id="IPR027417">
    <property type="entry name" value="P-loop_NTPase"/>
</dbReference>
<evidence type="ECO:0000313" key="9">
    <source>
        <dbReference type="Proteomes" id="UP000026915"/>
    </source>
</evidence>
<dbReference type="Gene3D" id="1.10.10.10">
    <property type="entry name" value="Winged helix-like DNA-binding domain superfamily/Winged helix DNA-binding domain"/>
    <property type="match status" value="1"/>
</dbReference>
<protein>
    <submittedName>
        <fullName evidence="8">NB-ARC domain-containing disease resistance protein isoform 1</fullName>
    </submittedName>
</protein>